<evidence type="ECO:0000313" key="4">
    <source>
        <dbReference type="WBParaSite" id="NBR_0000389701-mRNA-1"/>
    </source>
</evidence>
<accession>A0A0N4XMZ5</accession>
<dbReference type="EMBL" id="UYSL01006449">
    <property type="protein sequence ID" value="VDL67488.1"/>
    <property type="molecule type" value="Genomic_DNA"/>
</dbReference>
<protein>
    <submittedName>
        <fullName evidence="2 4">Uncharacterized protein</fullName>
    </submittedName>
</protein>
<dbReference type="WBParaSite" id="NBR_0000389701-mRNA-1">
    <property type="protein sequence ID" value="NBR_0000389701-mRNA-1"/>
    <property type="gene ID" value="NBR_0000389701"/>
</dbReference>
<feature type="compositionally biased region" description="Basic and acidic residues" evidence="1">
    <location>
        <begin position="55"/>
        <end position="65"/>
    </location>
</feature>
<gene>
    <name evidence="2" type="ORF">NBR_LOCUS3899</name>
</gene>
<evidence type="ECO:0000256" key="1">
    <source>
        <dbReference type="SAM" id="MobiDB-lite"/>
    </source>
</evidence>
<dbReference type="AlphaFoldDB" id="A0A0N4XMZ5"/>
<feature type="region of interest" description="Disordered" evidence="1">
    <location>
        <begin position="1"/>
        <end position="28"/>
    </location>
</feature>
<name>A0A0N4XMZ5_NIPBR</name>
<dbReference type="Proteomes" id="UP000271162">
    <property type="component" value="Unassembled WGS sequence"/>
</dbReference>
<feature type="compositionally biased region" description="Low complexity" evidence="1">
    <location>
        <begin position="14"/>
        <end position="24"/>
    </location>
</feature>
<keyword evidence="3" id="KW-1185">Reference proteome</keyword>
<sequence>MAIETRPIQRLKYSSSKAAASNSAITRPFGPTNLFSTLPYEPEYVRKVKEWFRKNDEQKESRLTKSVDGAGEQQ</sequence>
<organism evidence="4">
    <name type="scientific">Nippostrongylus brasiliensis</name>
    <name type="common">Rat hookworm</name>
    <dbReference type="NCBI Taxonomy" id="27835"/>
    <lineage>
        <taxon>Eukaryota</taxon>
        <taxon>Metazoa</taxon>
        <taxon>Ecdysozoa</taxon>
        <taxon>Nematoda</taxon>
        <taxon>Chromadorea</taxon>
        <taxon>Rhabditida</taxon>
        <taxon>Rhabditina</taxon>
        <taxon>Rhabditomorpha</taxon>
        <taxon>Strongyloidea</taxon>
        <taxon>Heligmosomidae</taxon>
        <taxon>Nippostrongylus</taxon>
    </lineage>
</organism>
<feature type="region of interest" description="Disordered" evidence="1">
    <location>
        <begin position="55"/>
        <end position="74"/>
    </location>
</feature>
<evidence type="ECO:0000313" key="2">
    <source>
        <dbReference type="EMBL" id="VDL67488.1"/>
    </source>
</evidence>
<proteinExistence type="predicted"/>
<reference evidence="2 3" key="2">
    <citation type="submission" date="2018-11" db="EMBL/GenBank/DDBJ databases">
        <authorList>
            <consortium name="Pathogen Informatics"/>
        </authorList>
    </citation>
    <scope>NUCLEOTIDE SEQUENCE [LARGE SCALE GENOMIC DNA]</scope>
</reference>
<evidence type="ECO:0000313" key="3">
    <source>
        <dbReference type="Proteomes" id="UP000271162"/>
    </source>
</evidence>
<reference evidence="4" key="1">
    <citation type="submission" date="2017-02" db="UniProtKB">
        <authorList>
            <consortium name="WormBaseParasite"/>
        </authorList>
    </citation>
    <scope>IDENTIFICATION</scope>
</reference>